<dbReference type="Pfam" id="PF04864">
    <property type="entry name" value="Alliinase_C"/>
    <property type="match status" value="1"/>
</dbReference>
<dbReference type="InterPro" id="IPR037029">
    <property type="entry name" value="Alliinase_N_sf"/>
</dbReference>
<dbReference type="GO" id="GO:0006520">
    <property type="term" value="P:amino acid metabolic process"/>
    <property type="evidence" value="ECO:0007669"/>
    <property type="project" value="TreeGrafter"/>
</dbReference>
<keyword evidence="8" id="KW-1185">Reference proteome</keyword>
<dbReference type="InterPro" id="IPR015421">
    <property type="entry name" value="PyrdxlP-dep_Trfase_major"/>
</dbReference>
<dbReference type="GO" id="GO:0016846">
    <property type="term" value="F:carbon-sulfur lyase activity"/>
    <property type="evidence" value="ECO:0007669"/>
    <property type="project" value="InterPro"/>
</dbReference>
<dbReference type="GO" id="GO:0008483">
    <property type="term" value="F:transaminase activity"/>
    <property type="evidence" value="ECO:0007669"/>
    <property type="project" value="UniProtKB-KW"/>
</dbReference>
<evidence type="ECO:0000313" key="8">
    <source>
        <dbReference type="Proteomes" id="UP000594261"/>
    </source>
</evidence>
<dbReference type="GeneID" id="115979000"/>
<keyword evidence="4" id="KW-0032">Aminotransferase</keyword>
<evidence type="ECO:0000256" key="3">
    <source>
        <dbReference type="ARBA" id="ARBA00011738"/>
    </source>
</evidence>
<proteinExistence type="inferred from homology"/>
<keyword evidence="5" id="KW-0663">Pyridoxal phosphate</keyword>
<dbReference type="Gramene" id="QL03p058594:mrna">
    <property type="protein sequence ID" value="QL03p058594:mrna"/>
    <property type="gene ID" value="QL03p058594"/>
</dbReference>
<dbReference type="OMA" id="AAPYYSC"/>
<reference evidence="7" key="2">
    <citation type="submission" date="2021-01" db="UniProtKB">
        <authorList>
            <consortium name="EnsemblPlants"/>
        </authorList>
    </citation>
    <scope>IDENTIFICATION</scope>
</reference>
<dbReference type="AlphaFoldDB" id="A0A7N2LA97"/>
<evidence type="ECO:0000256" key="5">
    <source>
        <dbReference type="ARBA" id="ARBA00022898"/>
    </source>
</evidence>
<name>A0A7N2LA97_QUELO</name>
<evidence type="ECO:0000256" key="2">
    <source>
        <dbReference type="ARBA" id="ARBA00006312"/>
    </source>
</evidence>
<dbReference type="InterPro" id="IPR015422">
    <property type="entry name" value="PyrdxlP-dep_Trfase_small"/>
</dbReference>
<protein>
    <recommendedName>
        <fullName evidence="6">Alliinase C-terminal domain-containing protein</fullName>
    </recommendedName>
</protein>
<dbReference type="KEGG" id="qlo:115979000"/>
<sequence length="399" mass="44042">MVGAPLNKTSLPSANGTRTTTTLSSNSVLALNTGDPTVFEPFWQKMGDKCDVLIRGSDLMSYYSDKNNVCWFLEPELGDAIKRLHGVVGNAVTDDRHIVLGTGSTQLFQALLYALTAPAASEPDEPVSVVSSAPYYSLYPEMIEILHSGLYKWAGDAYTFNEDGGPYIEVVNSPNNPDGTHREAVVNGDKGKVIYDFAYYWPQYTAITSAADHDIMLFTLSKCTGHAGSRIGWALVKDKDIAEKMTDYIAISSIGVSKESQVRAVKVIGVLCDGCENDGLVESENFFEFSRNLMAKRWQKLREALKHSECFTLSKHPRQHCLFTGEFTKTLPAFAWLKSKEGIEDCNEFLRGLKIAGRGGKAFGVDPIFARVSMLSREDEFNQFIERLVVATKGISNGH</sequence>
<feature type="domain" description="Alliinase C-terminal" evidence="6">
    <location>
        <begin position="31"/>
        <end position="389"/>
    </location>
</feature>
<dbReference type="RefSeq" id="XP_030956800.1">
    <property type="nucleotide sequence ID" value="XM_031100940.1"/>
</dbReference>
<dbReference type="EMBL" id="LRBV02000003">
    <property type="status" value="NOT_ANNOTATED_CDS"/>
    <property type="molecule type" value="Genomic_DNA"/>
</dbReference>
<evidence type="ECO:0000256" key="1">
    <source>
        <dbReference type="ARBA" id="ARBA00001933"/>
    </source>
</evidence>
<comment type="similarity">
    <text evidence="2">Belongs to the alliinase family.</text>
</comment>
<dbReference type="Gene3D" id="3.40.640.10">
    <property type="entry name" value="Type I PLP-dependent aspartate aminotransferase-like (Major domain)"/>
    <property type="match status" value="1"/>
</dbReference>
<gene>
    <name evidence="7" type="primary">LOC115979000</name>
</gene>
<dbReference type="InParanoid" id="A0A7N2LA97"/>
<dbReference type="PANTHER" id="PTHR43795:SF15">
    <property type="entry name" value="TRYPTOPHAN AMINOTRANSFERASE-RELATED PROTEIN 1"/>
    <property type="match status" value="1"/>
</dbReference>
<dbReference type="Proteomes" id="UP000594261">
    <property type="component" value="Chromosome 3"/>
</dbReference>
<dbReference type="EnsemblPlants" id="QL03p058594:mrna">
    <property type="protein sequence ID" value="QL03p058594:mrna"/>
    <property type="gene ID" value="QL03p058594"/>
</dbReference>
<dbReference type="PANTHER" id="PTHR43795">
    <property type="entry name" value="BIFUNCTIONAL ASPARTATE AMINOTRANSFERASE AND GLUTAMATE/ASPARTATE-PREPHENATE AMINOTRANSFERASE-RELATED"/>
    <property type="match status" value="1"/>
</dbReference>
<dbReference type="OrthoDB" id="2020362at2759"/>
<reference evidence="7 8" key="1">
    <citation type="journal article" date="2016" name="G3 (Bethesda)">
        <title>First Draft Assembly and Annotation of the Genome of a California Endemic Oak Quercus lobata Nee (Fagaceae).</title>
        <authorList>
            <person name="Sork V.L."/>
            <person name="Fitz-Gibbon S.T."/>
            <person name="Puiu D."/>
            <person name="Crepeau M."/>
            <person name="Gugger P.F."/>
            <person name="Sherman R."/>
            <person name="Stevens K."/>
            <person name="Langley C.H."/>
            <person name="Pellegrini M."/>
            <person name="Salzberg S.L."/>
        </authorList>
    </citation>
    <scope>NUCLEOTIDE SEQUENCE [LARGE SCALE GENOMIC DNA]</scope>
    <source>
        <strain evidence="7 8">cv. SW786</strain>
    </source>
</reference>
<dbReference type="CDD" id="cd00609">
    <property type="entry name" value="AAT_like"/>
    <property type="match status" value="1"/>
</dbReference>
<comment type="subunit">
    <text evidence="3">Homodimer.</text>
</comment>
<dbReference type="SUPFAM" id="SSF53383">
    <property type="entry name" value="PLP-dependent transferases"/>
    <property type="match status" value="1"/>
</dbReference>
<dbReference type="Gene3D" id="3.90.1150.10">
    <property type="entry name" value="Aspartate Aminotransferase, domain 1"/>
    <property type="match status" value="1"/>
</dbReference>
<evidence type="ECO:0000313" key="7">
    <source>
        <dbReference type="EnsemblPlants" id="QL03p058594:mrna"/>
    </source>
</evidence>
<dbReference type="InterPro" id="IPR015424">
    <property type="entry name" value="PyrdxlP-dep_Trfase"/>
</dbReference>
<dbReference type="Gene3D" id="2.10.25.30">
    <property type="entry name" value="EGF-like, alliinase"/>
    <property type="match status" value="1"/>
</dbReference>
<keyword evidence="4" id="KW-0808">Transferase</keyword>
<dbReference type="InterPro" id="IPR006948">
    <property type="entry name" value="Alliinase_C"/>
</dbReference>
<accession>A0A7N2LA97</accession>
<organism evidence="7 8">
    <name type="scientific">Quercus lobata</name>
    <name type="common">Valley oak</name>
    <dbReference type="NCBI Taxonomy" id="97700"/>
    <lineage>
        <taxon>Eukaryota</taxon>
        <taxon>Viridiplantae</taxon>
        <taxon>Streptophyta</taxon>
        <taxon>Embryophyta</taxon>
        <taxon>Tracheophyta</taxon>
        <taxon>Spermatophyta</taxon>
        <taxon>Magnoliopsida</taxon>
        <taxon>eudicotyledons</taxon>
        <taxon>Gunneridae</taxon>
        <taxon>Pentapetalae</taxon>
        <taxon>rosids</taxon>
        <taxon>fabids</taxon>
        <taxon>Fagales</taxon>
        <taxon>Fagaceae</taxon>
        <taxon>Quercus</taxon>
    </lineage>
</organism>
<evidence type="ECO:0000256" key="4">
    <source>
        <dbReference type="ARBA" id="ARBA00022576"/>
    </source>
</evidence>
<evidence type="ECO:0000259" key="6">
    <source>
        <dbReference type="Pfam" id="PF04864"/>
    </source>
</evidence>
<dbReference type="InterPro" id="IPR050478">
    <property type="entry name" value="Ethylene_sulfur-biosynth"/>
</dbReference>
<comment type="cofactor">
    <cofactor evidence="1">
        <name>pyridoxal 5'-phosphate</name>
        <dbReference type="ChEBI" id="CHEBI:597326"/>
    </cofactor>
</comment>